<sequence>MAKIRQLLLLRHAKSSWDDTALADFDRPLAPRGRKAAPRMAEEILKRGWLPDLALVSPSVRTRETWQLASARWPVPQPPVAFPDDLYLATARELLAEVQSASDAVMTLLVVAHNPGLEDFALQLAGSGSDDNALKLLADKFSTGALARLQFEGAWNELHFGSARLTHCLRPKDLN</sequence>
<dbReference type="PANTHER" id="PTHR47623">
    <property type="entry name" value="OS09G0287300 PROTEIN"/>
    <property type="match status" value="1"/>
</dbReference>
<dbReference type="SMART" id="SM00855">
    <property type="entry name" value="PGAM"/>
    <property type="match status" value="1"/>
</dbReference>
<dbReference type="PANTHER" id="PTHR47623:SF1">
    <property type="entry name" value="OS09G0287300 PROTEIN"/>
    <property type="match status" value="1"/>
</dbReference>
<name>A0ABR6KZY5_9HYPH</name>
<dbReference type="InterPro" id="IPR029033">
    <property type="entry name" value="His_PPase_superfam"/>
</dbReference>
<dbReference type="RefSeq" id="WP_108608672.1">
    <property type="nucleotide sequence ID" value="NZ_BAAAVZ010000003.1"/>
</dbReference>
<keyword evidence="2" id="KW-1185">Reference proteome</keyword>
<gene>
    <name evidence="1" type="ORF">GGQ99_001815</name>
</gene>
<evidence type="ECO:0000313" key="2">
    <source>
        <dbReference type="Proteomes" id="UP000539538"/>
    </source>
</evidence>
<dbReference type="Pfam" id="PF00300">
    <property type="entry name" value="His_Phos_1"/>
    <property type="match status" value="1"/>
</dbReference>
<dbReference type="SUPFAM" id="SSF53254">
    <property type="entry name" value="Phosphoglycerate mutase-like"/>
    <property type="match status" value="1"/>
</dbReference>
<dbReference type="Gene3D" id="3.40.50.1240">
    <property type="entry name" value="Phosphoglycerate mutase-like"/>
    <property type="match status" value="1"/>
</dbReference>
<proteinExistence type="predicted"/>
<dbReference type="CDD" id="cd07067">
    <property type="entry name" value="HP_PGM_like"/>
    <property type="match status" value="1"/>
</dbReference>
<dbReference type="EMBL" id="JACHOT010000001">
    <property type="protein sequence ID" value="MBB4650093.1"/>
    <property type="molecule type" value="Genomic_DNA"/>
</dbReference>
<dbReference type="EC" id="3.1.3.-" evidence="1"/>
<evidence type="ECO:0000313" key="1">
    <source>
        <dbReference type="EMBL" id="MBB4650093.1"/>
    </source>
</evidence>
<comment type="caution">
    <text evidence="1">The sequence shown here is derived from an EMBL/GenBank/DDBJ whole genome shotgun (WGS) entry which is preliminary data.</text>
</comment>
<protein>
    <submittedName>
        <fullName evidence="1">Phosphohistidine phosphatase</fullName>
        <ecNumber evidence="1">3.1.3.-</ecNumber>
    </submittedName>
</protein>
<accession>A0ABR6KZY5</accession>
<dbReference type="Proteomes" id="UP000539538">
    <property type="component" value="Unassembled WGS sequence"/>
</dbReference>
<keyword evidence="1" id="KW-0378">Hydrolase</keyword>
<dbReference type="GO" id="GO:0016787">
    <property type="term" value="F:hydrolase activity"/>
    <property type="evidence" value="ECO:0007669"/>
    <property type="project" value="UniProtKB-KW"/>
</dbReference>
<dbReference type="InterPro" id="IPR013078">
    <property type="entry name" value="His_Pase_superF_clade-1"/>
</dbReference>
<reference evidence="1 2" key="1">
    <citation type="submission" date="2020-08" db="EMBL/GenBank/DDBJ databases">
        <title>Genomic Encyclopedia of Type Strains, Phase IV (KMG-IV): sequencing the most valuable type-strain genomes for metagenomic binning, comparative biology and taxonomic classification.</title>
        <authorList>
            <person name="Goeker M."/>
        </authorList>
    </citation>
    <scope>NUCLEOTIDE SEQUENCE [LARGE SCALE GENOMIC DNA]</scope>
    <source>
        <strain evidence="1 2">DSM 7050</strain>
    </source>
</reference>
<organism evidence="1 2">
    <name type="scientific">Aminobacter niigataensis</name>
    <dbReference type="NCBI Taxonomy" id="83265"/>
    <lineage>
        <taxon>Bacteria</taxon>
        <taxon>Pseudomonadati</taxon>
        <taxon>Pseudomonadota</taxon>
        <taxon>Alphaproteobacteria</taxon>
        <taxon>Hyphomicrobiales</taxon>
        <taxon>Phyllobacteriaceae</taxon>
        <taxon>Aminobacter</taxon>
    </lineage>
</organism>